<keyword evidence="1 8" id="KW-0808">Transferase</keyword>
<keyword evidence="4" id="KW-0067">ATP-binding</keyword>
<keyword evidence="3" id="KW-0418">Kinase</keyword>
<dbReference type="EMBL" id="RBAL01000014">
    <property type="protein sequence ID" value="RKN39191.1"/>
    <property type="molecule type" value="Genomic_DNA"/>
</dbReference>
<dbReference type="NCBIfam" id="NF033114">
    <property type="entry name" value="phos_trans_CPT"/>
    <property type="match status" value="1"/>
</dbReference>
<dbReference type="AlphaFoldDB" id="A0A3A9YT44"/>
<evidence type="ECO:0000313" key="8">
    <source>
        <dbReference type="EMBL" id="RKN39191.1"/>
    </source>
</evidence>
<proteinExistence type="predicted"/>
<feature type="region of interest" description="Disordered" evidence="7">
    <location>
        <begin position="182"/>
        <end position="222"/>
    </location>
</feature>
<feature type="compositionally biased region" description="Pro residues" evidence="7">
    <location>
        <begin position="190"/>
        <end position="210"/>
    </location>
</feature>
<comment type="caution">
    <text evidence="8">The sequence shown here is derived from an EMBL/GenBank/DDBJ whole genome shotgun (WGS) entry which is preliminary data.</text>
</comment>
<gene>
    <name evidence="8" type="primary">cpt</name>
    <name evidence="8" type="ORF">D7294_21680</name>
</gene>
<feature type="active site" evidence="5">
    <location>
        <position position="37"/>
    </location>
</feature>
<evidence type="ECO:0000256" key="5">
    <source>
        <dbReference type="PIRSR" id="PIRSR007531-1"/>
    </source>
</evidence>
<dbReference type="SUPFAM" id="SSF52540">
    <property type="entry name" value="P-loop containing nucleoside triphosphate hydrolases"/>
    <property type="match status" value="1"/>
</dbReference>
<dbReference type="GO" id="GO:0016774">
    <property type="term" value="F:phosphotransferase activity, carboxyl group as acceptor"/>
    <property type="evidence" value="ECO:0007669"/>
    <property type="project" value="InterPro"/>
</dbReference>
<dbReference type="GO" id="GO:0016301">
    <property type="term" value="F:kinase activity"/>
    <property type="evidence" value="ECO:0007669"/>
    <property type="project" value="UniProtKB-KW"/>
</dbReference>
<dbReference type="Pfam" id="PF07931">
    <property type="entry name" value="CPT"/>
    <property type="match status" value="1"/>
</dbReference>
<dbReference type="InterPro" id="IPR023865">
    <property type="entry name" value="Aliphatic_acid_kinase_CS"/>
</dbReference>
<evidence type="ECO:0000313" key="9">
    <source>
        <dbReference type="Proteomes" id="UP000272474"/>
    </source>
</evidence>
<evidence type="ECO:0000256" key="4">
    <source>
        <dbReference type="ARBA" id="ARBA00022840"/>
    </source>
</evidence>
<keyword evidence="9" id="KW-1185">Reference proteome</keyword>
<evidence type="ECO:0000256" key="7">
    <source>
        <dbReference type="SAM" id="MobiDB-lite"/>
    </source>
</evidence>
<dbReference type="OrthoDB" id="3538329at2"/>
<name>A0A3A9YT44_9ACTN</name>
<evidence type="ECO:0000256" key="6">
    <source>
        <dbReference type="PIRSR" id="PIRSR007531-2"/>
    </source>
</evidence>
<dbReference type="GO" id="GO:0005524">
    <property type="term" value="F:ATP binding"/>
    <property type="evidence" value="ECO:0007669"/>
    <property type="project" value="UniProtKB-KW"/>
</dbReference>
<evidence type="ECO:0000256" key="3">
    <source>
        <dbReference type="ARBA" id="ARBA00022777"/>
    </source>
</evidence>
<dbReference type="Gene3D" id="3.40.50.300">
    <property type="entry name" value="P-loop containing nucleotide triphosphate hydrolases"/>
    <property type="match status" value="1"/>
</dbReference>
<evidence type="ECO:0000256" key="2">
    <source>
        <dbReference type="ARBA" id="ARBA00022741"/>
    </source>
</evidence>
<reference evidence="8 9" key="1">
    <citation type="journal article" date="2014" name="Int. J. Syst. Evol. Microbiol.">
        <title>Streptomyces hoynatensis sp. nov., isolated from deep marine sediment.</title>
        <authorList>
            <person name="Veyisoglu A."/>
            <person name="Sahin N."/>
        </authorList>
    </citation>
    <scope>NUCLEOTIDE SEQUENCE [LARGE SCALE GENOMIC DNA]</scope>
    <source>
        <strain evidence="8 9">KCTC 29097</strain>
    </source>
</reference>
<feature type="binding site" evidence="6">
    <location>
        <begin position="10"/>
        <end position="17"/>
    </location>
    <ligand>
        <name>ATP</name>
        <dbReference type="ChEBI" id="CHEBI:30616"/>
    </ligand>
</feature>
<accession>A0A3A9YT44</accession>
<dbReference type="PROSITE" id="PS01075">
    <property type="entry name" value="ACETATE_KINASE_1"/>
    <property type="match status" value="1"/>
</dbReference>
<dbReference type="InterPro" id="IPR027417">
    <property type="entry name" value="P-loop_NTPase"/>
</dbReference>
<dbReference type="Proteomes" id="UP000272474">
    <property type="component" value="Unassembled WGS sequence"/>
</dbReference>
<keyword evidence="2" id="KW-0547">Nucleotide-binding</keyword>
<evidence type="ECO:0000256" key="1">
    <source>
        <dbReference type="ARBA" id="ARBA00022679"/>
    </source>
</evidence>
<sequence length="222" mass="22613">MTAEVIVLNGGSSSGKTTLARCLQEILPEPWLAFGTDTFVEALPERLRTAPDGLEVGADGAVAVGPVFRDLEAAWIRGVAAIARSGARVLVDEVFLGGPASRARWSAALHGLRVLWVGVRCEPAVAAERERARGDRAGGMAASQAELVHRGLTYDVEVDTTHAEPMACARLIAEALASAAPVAPATSPAPAKPPAPAEPPASPASAPAPPAVTTRALGPAGA</sequence>
<dbReference type="RefSeq" id="WP_120682335.1">
    <property type="nucleotide sequence ID" value="NZ_RBAL01000014.1"/>
</dbReference>
<dbReference type="InterPro" id="IPR012853">
    <property type="entry name" value="CPT"/>
</dbReference>
<protein>
    <submittedName>
        <fullName evidence="8">Chloramphenicol phosphotransferase CPT</fullName>
    </submittedName>
</protein>
<dbReference type="PIRSF" id="PIRSF007531">
    <property type="entry name" value="CPT"/>
    <property type="match status" value="1"/>
</dbReference>
<organism evidence="8 9">
    <name type="scientific">Streptomyces hoynatensis</name>
    <dbReference type="NCBI Taxonomy" id="1141874"/>
    <lineage>
        <taxon>Bacteria</taxon>
        <taxon>Bacillati</taxon>
        <taxon>Actinomycetota</taxon>
        <taxon>Actinomycetes</taxon>
        <taxon>Kitasatosporales</taxon>
        <taxon>Streptomycetaceae</taxon>
        <taxon>Streptomyces</taxon>
    </lineage>
</organism>